<organism evidence="3 4">
    <name type="scientific">Chitinophaga rupis</name>
    <dbReference type="NCBI Taxonomy" id="573321"/>
    <lineage>
        <taxon>Bacteria</taxon>
        <taxon>Pseudomonadati</taxon>
        <taxon>Bacteroidota</taxon>
        <taxon>Chitinophagia</taxon>
        <taxon>Chitinophagales</taxon>
        <taxon>Chitinophagaceae</taxon>
        <taxon>Chitinophaga</taxon>
    </lineage>
</organism>
<evidence type="ECO:0000256" key="1">
    <source>
        <dbReference type="ARBA" id="ARBA00004924"/>
    </source>
</evidence>
<sequence length="432" mass="49150">MEIQVISPPITQTQSEKIPALLHYCCRELNNSSCYGGMPKYDAPLAAFFKTTGYALHLRLDFSSIGLEVFVPLKYFSESGYHVYDLPAGEREVATGIIKVIDADRLAAIIERCAPSVSATRIDPLPDVPQGIPDPIAWFESYLQQYLPSLTENGLAYAEAFIIDNLMPVIGALGYHYQANEIHLIQLAYHAIQTLEAADSTGVIKQLLSNNKLRNTPNPLHKHFFSRALINPTGTGTVYSRYFPKENVTVSIRPFDIDRDLEMVHDWFNREHAKKIWKMDWPLQQLETYYRTMLPGNAAHSYIGEINGEPTYNFEVYWVVRDMLAEYYDALPTDYGTHQFIAPTDPRKKFASPSTQSMLDFVFAQPQVGKMVGEGSVESLAAIMNKAHVGFRIEKVIELPHKKANLNFCYREWYWAKFPEAQHITPQTVKQI</sequence>
<dbReference type="InterPro" id="IPR019432">
    <property type="entry name" value="Acyltransferase_MbtK/IucB-like"/>
</dbReference>
<dbReference type="RefSeq" id="WP_089920156.1">
    <property type="nucleotide sequence ID" value="NZ_FOBB01000011.1"/>
</dbReference>
<dbReference type="Gene3D" id="3.40.630.30">
    <property type="match status" value="1"/>
</dbReference>
<protein>
    <submittedName>
        <fullName evidence="3">Protein N-acetyltransferase, RimJ/RimL family</fullName>
    </submittedName>
</protein>
<keyword evidence="4" id="KW-1185">Reference proteome</keyword>
<dbReference type="EMBL" id="FOBB01000011">
    <property type="protein sequence ID" value="SEN56625.1"/>
    <property type="molecule type" value="Genomic_DNA"/>
</dbReference>
<dbReference type="AlphaFoldDB" id="A0A1H8HKT1"/>
<feature type="domain" description="Acyltransferase MbtK/IucB-like conserved" evidence="2">
    <location>
        <begin position="253"/>
        <end position="302"/>
    </location>
</feature>
<reference evidence="3 4" key="1">
    <citation type="submission" date="2016-10" db="EMBL/GenBank/DDBJ databases">
        <authorList>
            <person name="de Groot N.N."/>
        </authorList>
    </citation>
    <scope>NUCLEOTIDE SEQUENCE [LARGE SCALE GENOMIC DNA]</scope>
    <source>
        <strain evidence="3 4">DSM 21039</strain>
    </source>
</reference>
<dbReference type="Pfam" id="PF13523">
    <property type="entry name" value="Acetyltransf_8"/>
    <property type="match status" value="1"/>
</dbReference>
<accession>A0A1H8HKT1</accession>
<dbReference type="Proteomes" id="UP000198984">
    <property type="component" value="Unassembled WGS sequence"/>
</dbReference>
<dbReference type="SMART" id="SM01006">
    <property type="entry name" value="AlcB"/>
    <property type="match status" value="1"/>
</dbReference>
<dbReference type="OrthoDB" id="2989563at2"/>
<evidence type="ECO:0000313" key="3">
    <source>
        <dbReference type="EMBL" id="SEN56625.1"/>
    </source>
</evidence>
<dbReference type="STRING" id="573321.SAMN04488505_11189"/>
<dbReference type="PANTHER" id="PTHR31438">
    <property type="entry name" value="LYSINE N-ACYLTRANSFERASE C17G9.06C-RELATED"/>
    <property type="match status" value="1"/>
</dbReference>
<proteinExistence type="predicted"/>
<dbReference type="GO" id="GO:0019290">
    <property type="term" value="P:siderophore biosynthetic process"/>
    <property type="evidence" value="ECO:0007669"/>
    <property type="project" value="InterPro"/>
</dbReference>
<dbReference type="InterPro" id="IPR016181">
    <property type="entry name" value="Acyl_CoA_acyltransferase"/>
</dbReference>
<dbReference type="SUPFAM" id="SSF55729">
    <property type="entry name" value="Acyl-CoA N-acyltransferases (Nat)"/>
    <property type="match status" value="1"/>
</dbReference>
<gene>
    <name evidence="3" type="ORF">SAMN04488505_11189</name>
</gene>
<dbReference type="PANTHER" id="PTHR31438:SF1">
    <property type="entry name" value="LYSINE N-ACYLTRANSFERASE C17G9.06C-RELATED"/>
    <property type="match status" value="1"/>
</dbReference>
<name>A0A1H8HKT1_9BACT</name>
<keyword evidence="3" id="KW-0808">Transferase</keyword>
<dbReference type="GO" id="GO:0016410">
    <property type="term" value="F:N-acyltransferase activity"/>
    <property type="evidence" value="ECO:0007669"/>
    <property type="project" value="TreeGrafter"/>
</dbReference>
<evidence type="ECO:0000313" key="4">
    <source>
        <dbReference type="Proteomes" id="UP000198984"/>
    </source>
</evidence>
<comment type="pathway">
    <text evidence="1">Siderophore biosynthesis.</text>
</comment>
<evidence type="ECO:0000259" key="2">
    <source>
        <dbReference type="SMART" id="SM01006"/>
    </source>
</evidence>